<sequence length="62" mass="7339">MAQSEKFVKWHEKIDPGLVQKLEEVARWRNNCHGEYKKEAMKRNRGRKKKTSELGGRRNGTI</sequence>
<protein>
    <submittedName>
        <fullName evidence="2">Uncharacterized protein</fullName>
    </submittedName>
</protein>
<reference evidence="2" key="1">
    <citation type="submission" date="2021-01" db="EMBL/GenBank/DDBJ databases">
        <authorList>
            <person name="Lovell J.T."/>
            <person name="Bentley N."/>
            <person name="Bhattarai G."/>
            <person name="Jenkins J.W."/>
            <person name="Sreedasyam A."/>
            <person name="Alarcon Y."/>
            <person name="Bock C."/>
            <person name="Boston L."/>
            <person name="Carlson J."/>
            <person name="Cervantes K."/>
            <person name="Clermont K."/>
            <person name="Krom N."/>
            <person name="Kubenka K."/>
            <person name="Mamidi S."/>
            <person name="Mattison C."/>
            <person name="Monteros M."/>
            <person name="Pisani C."/>
            <person name="Plott C."/>
            <person name="Rajasekar S."/>
            <person name="Rhein H.S."/>
            <person name="Rohla C."/>
            <person name="Song M."/>
            <person name="Hilaire R.S."/>
            <person name="Shu S."/>
            <person name="Wells L."/>
            <person name="Wang X."/>
            <person name="Webber J."/>
            <person name="Heerema R.J."/>
            <person name="Klein P."/>
            <person name="Conner P."/>
            <person name="Grauke L."/>
            <person name="Grimwood J."/>
            <person name="Schmutz J."/>
            <person name="Randall J.J."/>
        </authorList>
    </citation>
    <scope>NUCLEOTIDE SEQUENCE</scope>
    <source>
        <tissue evidence="2">Leaf</tissue>
    </source>
</reference>
<name>A0A922FPX5_CARIL</name>
<proteinExistence type="predicted"/>
<dbReference type="EMBL" id="CM031827">
    <property type="protein sequence ID" value="KAG6724570.1"/>
    <property type="molecule type" value="Genomic_DNA"/>
</dbReference>
<evidence type="ECO:0000313" key="2">
    <source>
        <dbReference type="EMBL" id="KAG6724570.1"/>
    </source>
</evidence>
<dbReference type="Proteomes" id="UP000811246">
    <property type="component" value="Chromosome 3"/>
</dbReference>
<evidence type="ECO:0000313" key="3">
    <source>
        <dbReference type="Proteomes" id="UP000811246"/>
    </source>
</evidence>
<gene>
    <name evidence="2" type="ORF">I3842_03G263600</name>
</gene>
<organism evidence="2 3">
    <name type="scientific">Carya illinoinensis</name>
    <name type="common">Pecan</name>
    <dbReference type="NCBI Taxonomy" id="32201"/>
    <lineage>
        <taxon>Eukaryota</taxon>
        <taxon>Viridiplantae</taxon>
        <taxon>Streptophyta</taxon>
        <taxon>Embryophyta</taxon>
        <taxon>Tracheophyta</taxon>
        <taxon>Spermatophyta</taxon>
        <taxon>Magnoliopsida</taxon>
        <taxon>eudicotyledons</taxon>
        <taxon>Gunneridae</taxon>
        <taxon>Pentapetalae</taxon>
        <taxon>rosids</taxon>
        <taxon>fabids</taxon>
        <taxon>Fagales</taxon>
        <taxon>Juglandaceae</taxon>
        <taxon>Carya</taxon>
    </lineage>
</organism>
<accession>A0A922FPX5</accession>
<feature type="region of interest" description="Disordered" evidence="1">
    <location>
        <begin position="36"/>
        <end position="62"/>
    </location>
</feature>
<dbReference type="AlphaFoldDB" id="A0A922FPX5"/>
<comment type="caution">
    <text evidence="2">The sequence shown here is derived from an EMBL/GenBank/DDBJ whole genome shotgun (WGS) entry which is preliminary data.</text>
</comment>
<evidence type="ECO:0000256" key="1">
    <source>
        <dbReference type="SAM" id="MobiDB-lite"/>
    </source>
</evidence>